<reference evidence="14" key="1">
    <citation type="journal article" date="2014" name="Gene">
        <title>Genome-guided analysis of transformation efficiency and carbon dioxide assimilation by Moorella thermoacetica Y72.</title>
        <authorList>
            <person name="Tsukahara K."/>
            <person name="Kita A."/>
            <person name="Nakashimada Y."/>
            <person name="Hoshino T."/>
            <person name="Murakami K."/>
        </authorList>
    </citation>
    <scope>NUCLEOTIDE SEQUENCE [LARGE SCALE GENOMIC DNA]</scope>
    <source>
        <strain evidence="14">Y72</strain>
    </source>
</reference>
<sequence length="799" mass="88819">MAEDTKLWLKPISRRKFLTLSMAAAGGVAALTTLMWEKKAGAVASGATGATGETIIPTSCVHNCGGRCPLYAHVKDGVVTWFSPDQEGNDSPDFPQVRACLRGRSQRKRLYHPDRLKYPMKRVGKRGEGKFERISWDEALDTIARELQRIKSNYGNEAIYINYATGVYGQVSQSWITPAFGGALPRFLNMFGGYLGYYNTYSSACFSYAAPYTFGTVEGNSPDDLLNSKLIVLFADNPGETRLGGANGHYYLRLAKEKGARVIVVDPRYTDTAVTLADEWIPIRPTTDNALIDALAYVMINENLHDQAFLDKYCLGFDEEHMPPGIPPGNSYKSYVLGQGEDKTPKTPEWAEAITGVPRDTIIKLARQIASIKPCCLLQGFGWQRHAYGEQPVRGLPVLAAMTGNIGIRGGGPGLRNGGHGVVVGWMPAGQNPVKASIPCFMWPEAIERGHELTAADGVKGVDKLSTDIKMIWNYGGNTLINQHSDINKTAKILADEKKCEFILVHDVFMTPSARFADILLPDVTHFEREDIVTFASGIGYAIYHQKVVDPMYECRSLYDVCSELAKRLGFGDQYTEGKSEQDWLREAVNVARQKDPNFPSFEEFRRKGIYKIAPKDPIVAYEKQIKDPANNPFQTPSGKIEIFSTRLWAMNNPKEIPAIPKYIPAWEGPQDPLRAKYPLQCIGPHYKRRVHSTFDNVPWLEEASPQEMWINPRDAAERGLKDGDKARVFNDRGELIIPVKVTPRIMPGVVAIPQGAWWTPDSNGVDQRGCINTLTKYHPTPLAHGNPQHTNLVQVAKA</sequence>
<dbReference type="FunFam" id="3.40.228.10:FF:000004">
    <property type="entry name" value="Dimethyl sulfoxide reductase subunit A"/>
    <property type="match status" value="1"/>
</dbReference>
<dbReference type="PANTHER" id="PTHR43742">
    <property type="entry name" value="TRIMETHYLAMINE-N-OXIDE REDUCTASE"/>
    <property type="match status" value="1"/>
</dbReference>
<evidence type="ECO:0000259" key="13">
    <source>
        <dbReference type="PROSITE" id="PS51669"/>
    </source>
</evidence>
<keyword evidence="11" id="KW-0411">Iron-sulfur</keyword>
<dbReference type="InterPro" id="IPR009010">
    <property type="entry name" value="Asp_de-COase-like_dom_sf"/>
</dbReference>
<evidence type="ECO:0000256" key="5">
    <source>
        <dbReference type="ARBA" id="ARBA00022485"/>
    </source>
</evidence>
<dbReference type="GO" id="GO:0009389">
    <property type="term" value="F:dimethyl sulfoxide reductase activity"/>
    <property type="evidence" value="ECO:0007669"/>
    <property type="project" value="InterPro"/>
</dbReference>
<dbReference type="InterPro" id="IPR006311">
    <property type="entry name" value="TAT_signal"/>
</dbReference>
<dbReference type="InterPro" id="IPR050612">
    <property type="entry name" value="Prok_Mopterin_Oxidored"/>
</dbReference>
<dbReference type="GO" id="GO:0030151">
    <property type="term" value="F:molybdenum ion binding"/>
    <property type="evidence" value="ECO:0007669"/>
    <property type="project" value="InterPro"/>
</dbReference>
<dbReference type="Pfam" id="PF00384">
    <property type="entry name" value="Molybdopterin"/>
    <property type="match status" value="1"/>
</dbReference>
<dbReference type="InterPro" id="IPR006657">
    <property type="entry name" value="MoPterin_dinucl-bd_dom"/>
</dbReference>
<evidence type="ECO:0000256" key="9">
    <source>
        <dbReference type="ARBA" id="ARBA00023002"/>
    </source>
</evidence>
<dbReference type="GO" id="GO:0043546">
    <property type="term" value="F:molybdopterin cofactor binding"/>
    <property type="evidence" value="ECO:0007669"/>
    <property type="project" value="InterPro"/>
</dbReference>
<keyword evidence="8" id="KW-0732">Signal</keyword>
<evidence type="ECO:0000256" key="12">
    <source>
        <dbReference type="ARBA" id="ARBA00023136"/>
    </source>
</evidence>
<evidence type="ECO:0000256" key="11">
    <source>
        <dbReference type="ARBA" id="ARBA00023014"/>
    </source>
</evidence>
<dbReference type="CDD" id="cd02794">
    <property type="entry name" value="MopB_CT_DmsA-EC"/>
    <property type="match status" value="1"/>
</dbReference>
<evidence type="ECO:0000256" key="2">
    <source>
        <dbReference type="ARBA" id="ARBA00004413"/>
    </source>
</evidence>
<feature type="domain" description="4Fe-4S Mo/W bis-MGD-type" evidence="13">
    <location>
        <begin position="53"/>
        <end position="114"/>
    </location>
</feature>
<keyword evidence="10" id="KW-0408">Iron</keyword>
<evidence type="ECO:0000256" key="10">
    <source>
        <dbReference type="ARBA" id="ARBA00023004"/>
    </source>
</evidence>
<evidence type="ECO:0000256" key="1">
    <source>
        <dbReference type="ARBA" id="ARBA00001966"/>
    </source>
</evidence>
<organism evidence="14">
    <name type="scientific">Moorella thermoacetica Y72</name>
    <dbReference type="NCBI Taxonomy" id="1325331"/>
    <lineage>
        <taxon>Bacteria</taxon>
        <taxon>Bacillati</taxon>
        <taxon>Bacillota</taxon>
        <taxon>Clostridia</taxon>
        <taxon>Neomoorellales</taxon>
        <taxon>Neomoorellaceae</taxon>
        <taxon>Neomoorella</taxon>
    </lineage>
</organism>
<dbReference type="GO" id="GO:0009061">
    <property type="term" value="P:anaerobic respiration"/>
    <property type="evidence" value="ECO:0007669"/>
    <property type="project" value="TreeGrafter"/>
</dbReference>
<proteinExistence type="inferred from homology"/>
<dbReference type="Pfam" id="PF04879">
    <property type="entry name" value="Molybdop_Fe4S4"/>
    <property type="match status" value="1"/>
</dbReference>
<keyword evidence="5" id="KW-0004">4Fe-4S</keyword>
<keyword evidence="9" id="KW-0560">Oxidoreductase</keyword>
<dbReference type="SUPFAM" id="SSF50692">
    <property type="entry name" value="ADC-like"/>
    <property type="match status" value="1"/>
</dbReference>
<dbReference type="AlphaFoldDB" id="A0A0S6UEF4"/>
<evidence type="ECO:0000256" key="6">
    <source>
        <dbReference type="ARBA" id="ARBA00022505"/>
    </source>
</evidence>
<protein>
    <submittedName>
        <fullName evidence="14">Anaerobic dehydrogenases, typically selenocysteine-containing</fullName>
    </submittedName>
</protein>
<dbReference type="Gene3D" id="3.40.228.10">
    <property type="entry name" value="Dimethylsulfoxide Reductase, domain 2"/>
    <property type="match status" value="1"/>
</dbReference>
<evidence type="ECO:0000256" key="7">
    <source>
        <dbReference type="ARBA" id="ARBA00022723"/>
    </source>
</evidence>
<dbReference type="SMART" id="SM00926">
    <property type="entry name" value="Molybdop_Fe4S4"/>
    <property type="match status" value="1"/>
</dbReference>
<keyword evidence="4" id="KW-1003">Cell membrane</keyword>
<dbReference type="NCBIfam" id="TIGR02166">
    <property type="entry name" value="dmsA_ynfE"/>
    <property type="match status" value="1"/>
</dbReference>
<comment type="subcellular location">
    <subcellularLocation>
        <location evidence="2">Cell membrane</location>
        <topology evidence="2">Peripheral membrane protein</topology>
        <orientation evidence="2">Cytoplasmic side</orientation>
    </subcellularLocation>
</comment>
<comment type="similarity">
    <text evidence="3">Belongs to the prokaryotic molybdopterin-containing oxidoreductase family.</text>
</comment>
<name>A0A0S6UEF4_NEOTH</name>
<dbReference type="InterPro" id="IPR027467">
    <property type="entry name" value="MopterinOxRdtase_cofactor_BS"/>
</dbReference>
<dbReference type="PROSITE" id="PS51669">
    <property type="entry name" value="4FE4S_MOW_BIS_MGD"/>
    <property type="match status" value="1"/>
</dbReference>
<dbReference type="InterPro" id="IPR011888">
    <property type="entry name" value="Anaer_DMSO_reductase"/>
</dbReference>
<evidence type="ECO:0000256" key="3">
    <source>
        <dbReference type="ARBA" id="ARBA00010312"/>
    </source>
</evidence>
<dbReference type="GO" id="GO:0051539">
    <property type="term" value="F:4 iron, 4 sulfur cluster binding"/>
    <property type="evidence" value="ECO:0007669"/>
    <property type="project" value="UniProtKB-KW"/>
</dbReference>
<dbReference type="SUPFAM" id="SSF53706">
    <property type="entry name" value="Formate dehydrogenase/DMSO reductase, domains 1-3"/>
    <property type="match status" value="1"/>
</dbReference>
<dbReference type="Gene3D" id="3.40.50.12440">
    <property type="match status" value="2"/>
</dbReference>
<dbReference type="EMBL" id="DF238840">
    <property type="protein sequence ID" value="GAF27173.1"/>
    <property type="molecule type" value="Genomic_DNA"/>
</dbReference>
<evidence type="ECO:0000256" key="4">
    <source>
        <dbReference type="ARBA" id="ARBA00022475"/>
    </source>
</evidence>
<dbReference type="Pfam" id="PF01568">
    <property type="entry name" value="Molydop_binding"/>
    <property type="match status" value="1"/>
</dbReference>
<gene>
    <name evidence="14" type="ORF">MTY_2514</name>
</gene>
<dbReference type="GO" id="GO:0005886">
    <property type="term" value="C:plasma membrane"/>
    <property type="evidence" value="ECO:0007669"/>
    <property type="project" value="UniProtKB-SubCell"/>
</dbReference>
<dbReference type="GO" id="GO:0009055">
    <property type="term" value="F:electron transfer activity"/>
    <property type="evidence" value="ECO:0007669"/>
    <property type="project" value="TreeGrafter"/>
</dbReference>
<dbReference type="FunFam" id="2.40.40.20:FF:000010">
    <property type="entry name" value="Anaerobic dimethyl sulfoxide reductase subunit A"/>
    <property type="match status" value="1"/>
</dbReference>
<dbReference type="Proteomes" id="UP000063718">
    <property type="component" value="Unassembled WGS sequence"/>
</dbReference>
<comment type="cofactor">
    <cofactor evidence="1">
        <name>[4Fe-4S] cluster</name>
        <dbReference type="ChEBI" id="CHEBI:49883"/>
    </cofactor>
</comment>
<dbReference type="PANTHER" id="PTHR43742:SF3">
    <property type="entry name" value="DIMETHYL SULFOXIDE REDUCTASE DMSA"/>
    <property type="match status" value="1"/>
</dbReference>
<accession>A0A0S6UEF4</accession>
<dbReference type="Gene3D" id="3.40.50.740">
    <property type="match status" value="1"/>
</dbReference>
<keyword evidence="7" id="KW-0479">Metal-binding</keyword>
<dbReference type="CDD" id="cd02770">
    <property type="entry name" value="MopB_DmsA-EC"/>
    <property type="match status" value="1"/>
</dbReference>
<dbReference type="InterPro" id="IPR006963">
    <property type="entry name" value="Mopterin_OxRdtase_4Fe-4S_dom"/>
</dbReference>
<dbReference type="PROSITE" id="PS51318">
    <property type="entry name" value="TAT"/>
    <property type="match status" value="1"/>
</dbReference>
<keyword evidence="6" id="KW-0500">Molybdenum</keyword>
<dbReference type="RefSeq" id="WP_025774902.1">
    <property type="nucleotide sequence ID" value="NZ_DF238840.1"/>
</dbReference>
<dbReference type="InterPro" id="IPR006656">
    <property type="entry name" value="Mopterin_OxRdtase"/>
</dbReference>
<dbReference type="GO" id="GO:0030288">
    <property type="term" value="C:outer membrane-bounded periplasmic space"/>
    <property type="evidence" value="ECO:0007669"/>
    <property type="project" value="TreeGrafter"/>
</dbReference>
<evidence type="ECO:0000313" key="14">
    <source>
        <dbReference type="EMBL" id="GAF27173.1"/>
    </source>
</evidence>
<dbReference type="Gene3D" id="2.40.40.20">
    <property type="match status" value="1"/>
</dbReference>
<evidence type="ECO:0000256" key="8">
    <source>
        <dbReference type="ARBA" id="ARBA00022729"/>
    </source>
</evidence>
<keyword evidence="12" id="KW-0472">Membrane</keyword>
<dbReference type="PROSITE" id="PS00551">
    <property type="entry name" value="MOLYBDOPTERIN_PROK_1"/>
    <property type="match status" value="1"/>
</dbReference>